<keyword evidence="2" id="KW-1185">Reference proteome</keyword>
<reference evidence="1" key="1">
    <citation type="journal article" date="2014" name="Int. J. Syst. Evol. Microbiol.">
        <title>Complete genome sequence of Corynebacterium casei LMG S-19264T (=DSM 44701T), isolated from a smear-ripened cheese.</title>
        <authorList>
            <consortium name="US DOE Joint Genome Institute (JGI-PGF)"/>
            <person name="Walter F."/>
            <person name="Albersmeier A."/>
            <person name="Kalinowski J."/>
            <person name="Ruckert C."/>
        </authorList>
    </citation>
    <scope>NUCLEOTIDE SEQUENCE</scope>
    <source>
        <strain evidence="1">JCM 5016</strain>
    </source>
</reference>
<reference evidence="1" key="2">
    <citation type="submission" date="2020-09" db="EMBL/GenBank/DDBJ databases">
        <authorList>
            <person name="Sun Q."/>
            <person name="Ohkuma M."/>
        </authorList>
    </citation>
    <scope>NUCLEOTIDE SEQUENCE</scope>
    <source>
        <strain evidence="1">JCM 5016</strain>
    </source>
</reference>
<evidence type="ECO:0008006" key="3">
    <source>
        <dbReference type="Google" id="ProtNLM"/>
    </source>
</evidence>
<dbReference type="AlphaFoldDB" id="A0A918QVQ2"/>
<comment type="caution">
    <text evidence="1">The sequence shown here is derived from an EMBL/GenBank/DDBJ whole genome shotgun (WGS) entry which is preliminary data.</text>
</comment>
<accession>A0A918QVQ2</accession>
<dbReference type="EMBL" id="BMWH01000003">
    <property type="protein sequence ID" value="GGZ75454.1"/>
    <property type="molecule type" value="Genomic_DNA"/>
</dbReference>
<sequence length="94" mass="10137">MPCFERIGCRARPGGPPAARLSDPPLTVHGMDMNDPQDVAAAFWAQILGFTIVEEPPAPDTPLGRVLAFIVEHGEDALRDEHIEAATEGRPLLP</sequence>
<gene>
    <name evidence="1" type="ORF">GCM10010389_11240</name>
</gene>
<proteinExistence type="predicted"/>
<name>A0A918QVQ2_9ACTN</name>
<protein>
    <recommendedName>
        <fullName evidence="3">Glyoxalase-like domain-containing protein</fullName>
    </recommendedName>
</protein>
<evidence type="ECO:0000313" key="1">
    <source>
        <dbReference type="EMBL" id="GGZ75454.1"/>
    </source>
</evidence>
<dbReference type="Proteomes" id="UP000623010">
    <property type="component" value="Unassembled WGS sequence"/>
</dbReference>
<organism evidence="1 2">
    <name type="scientific">Streptomyces echinoruber</name>
    <dbReference type="NCBI Taxonomy" id="68898"/>
    <lineage>
        <taxon>Bacteria</taxon>
        <taxon>Bacillati</taxon>
        <taxon>Actinomycetota</taxon>
        <taxon>Actinomycetes</taxon>
        <taxon>Kitasatosporales</taxon>
        <taxon>Streptomycetaceae</taxon>
        <taxon>Streptomyces</taxon>
    </lineage>
</organism>
<evidence type="ECO:0000313" key="2">
    <source>
        <dbReference type="Proteomes" id="UP000623010"/>
    </source>
</evidence>